<name>A0A2C6L8D4_9APIC</name>
<dbReference type="Proteomes" id="UP000221165">
    <property type="component" value="Unassembled WGS sequence"/>
</dbReference>
<evidence type="ECO:0000313" key="1">
    <source>
        <dbReference type="EMBL" id="PHJ23605.1"/>
    </source>
</evidence>
<dbReference type="RefSeq" id="XP_067925280.1">
    <property type="nucleotide sequence ID" value="XM_068062744.1"/>
</dbReference>
<reference evidence="1 2" key="1">
    <citation type="journal article" date="2017" name="Int. J. Parasitol.">
        <title>The genome of the protozoan parasite Cystoisospora suis and a reverse vaccinology approach to identify vaccine candidates.</title>
        <authorList>
            <person name="Palmieri N."/>
            <person name="Shrestha A."/>
            <person name="Ruttkowski B."/>
            <person name="Beck T."/>
            <person name="Vogl C."/>
            <person name="Tomley F."/>
            <person name="Blake D.P."/>
            <person name="Joachim A."/>
        </authorList>
    </citation>
    <scope>NUCLEOTIDE SEQUENCE [LARGE SCALE GENOMIC DNA]</scope>
    <source>
        <strain evidence="1 2">Wien I</strain>
    </source>
</reference>
<evidence type="ECO:0000313" key="2">
    <source>
        <dbReference type="Proteomes" id="UP000221165"/>
    </source>
</evidence>
<dbReference type="GeneID" id="94425955"/>
<gene>
    <name evidence="1" type="ORF">CSUI_002544</name>
</gene>
<dbReference type="AlphaFoldDB" id="A0A2C6L8D4"/>
<comment type="caution">
    <text evidence="1">The sequence shown here is derived from an EMBL/GenBank/DDBJ whole genome shotgun (WGS) entry which is preliminary data.</text>
</comment>
<dbReference type="VEuPathDB" id="ToxoDB:CSUI_002544"/>
<organism evidence="1 2">
    <name type="scientific">Cystoisospora suis</name>
    <dbReference type="NCBI Taxonomy" id="483139"/>
    <lineage>
        <taxon>Eukaryota</taxon>
        <taxon>Sar</taxon>
        <taxon>Alveolata</taxon>
        <taxon>Apicomplexa</taxon>
        <taxon>Conoidasida</taxon>
        <taxon>Coccidia</taxon>
        <taxon>Eucoccidiorida</taxon>
        <taxon>Eimeriorina</taxon>
        <taxon>Sarcocystidae</taxon>
        <taxon>Cystoisospora</taxon>
    </lineage>
</organism>
<accession>A0A2C6L8D4</accession>
<keyword evidence="2" id="KW-1185">Reference proteome</keyword>
<sequence length="90" mass="10156">MSKFSCGRKEQLMSLINLRWEGVTPVIEGLNDRNFSALCRVVHELKDGSCCCVFPFSSVVHGRCCSAATHKLIGEVFVFFLVSGWRRRSD</sequence>
<proteinExistence type="predicted"/>
<protein>
    <submittedName>
        <fullName evidence="1">Uncharacterized protein</fullName>
    </submittedName>
</protein>
<dbReference type="EMBL" id="MIGC01001066">
    <property type="protein sequence ID" value="PHJ23605.1"/>
    <property type="molecule type" value="Genomic_DNA"/>
</dbReference>